<evidence type="ECO:0000313" key="11">
    <source>
        <dbReference type="Proteomes" id="UP001164748"/>
    </source>
</evidence>
<gene>
    <name evidence="10" type="ORF">N8M53_15010</name>
</gene>
<dbReference type="Gene3D" id="1.10.3470.10">
    <property type="entry name" value="ABC transporter involved in vitamin B12 uptake, BtuC"/>
    <property type="match status" value="1"/>
</dbReference>
<feature type="transmembrane region" description="Helical" evidence="9">
    <location>
        <begin position="174"/>
        <end position="204"/>
    </location>
</feature>
<keyword evidence="10" id="KW-0614">Plasmid</keyword>
<feature type="transmembrane region" description="Helical" evidence="9">
    <location>
        <begin position="244"/>
        <end position="263"/>
    </location>
</feature>
<name>A0AA47LSR6_9GAMM</name>
<feature type="region of interest" description="Disordered" evidence="8">
    <location>
        <begin position="269"/>
        <end position="293"/>
    </location>
</feature>
<organism evidence="10 11">
    <name type="scientific">Salinivibrio kushneri</name>
    <dbReference type="NCBI Taxonomy" id="1908198"/>
    <lineage>
        <taxon>Bacteria</taxon>
        <taxon>Pseudomonadati</taxon>
        <taxon>Pseudomonadota</taxon>
        <taxon>Gammaproteobacteria</taxon>
        <taxon>Vibrionales</taxon>
        <taxon>Vibrionaceae</taxon>
        <taxon>Salinivibrio</taxon>
    </lineage>
</organism>
<evidence type="ECO:0000256" key="8">
    <source>
        <dbReference type="SAM" id="MobiDB-lite"/>
    </source>
</evidence>
<evidence type="ECO:0000256" key="3">
    <source>
        <dbReference type="ARBA" id="ARBA00022496"/>
    </source>
</evidence>
<keyword evidence="4 7" id="KW-0812">Transmembrane</keyword>
<dbReference type="InterPro" id="IPR001626">
    <property type="entry name" value="ABC_TroCD"/>
</dbReference>
<feature type="transmembrane region" description="Helical" evidence="9">
    <location>
        <begin position="128"/>
        <end position="146"/>
    </location>
</feature>
<keyword evidence="6 9" id="KW-0472">Membrane</keyword>
<evidence type="ECO:0000256" key="5">
    <source>
        <dbReference type="ARBA" id="ARBA00022989"/>
    </source>
</evidence>
<dbReference type="Proteomes" id="UP001164748">
    <property type="component" value="Plasmid unnamed"/>
</dbReference>
<keyword evidence="3" id="KW-0406">Ion transport</keyword>
<dbReference type="GO" id="GO:0055085">
    <property type="term" value="P:transmembrane transport"/>
    <property type="evidence" value="ECO:0007669"/>
    <property type="project" value="InterPro"/>
</dbReference>
<keyword evidence="7" id="KW-0813">Transport</keyword>
<dbReference type="CDD" id="cd06550">
    <property type="entry name" value="TM_ABC_iron-siderophores_like"/>
    <property type="match status" value="1"/>
</dbReference>
<geneLocation type="plasmid" evidence="10 11">
    <name>unnamed</name>
</geneLocation>
<keyword evidence="3" id="KW-0410">Iron transport</keyword>
<dbReference type="GO" id="GO:0010043">
    <property type="term" value="P:response to zinc ion"/>
    <property type="evidence" value="ECO:0007669"/>
    <property type="project" value="TreeGrafter"/>
</dbReference>
<feature type="transmembrane region" description="Helical" evidence="9">
    <location>
        <begin position="216"/>
        <end position="238"/>
    </location>
</feature>
<evidence type="ECO:0000256" key="9">
    <source>
        <dbReference type="SAM" id="Phobius"/>
    </source>
</evidence>
<proteinExistence type="inferred from homology"/>
<feature type="transmembrane region" description="Helical" evidence="9">
    <location>
        <begin position="52"/>
        <end position="77"/>
    </location>
</feature>
<dbReference type="SUPFAM" id="SSF81345">
    <property type="entry name" value="ABC transporter involved in vitamin B12 uptake, BtuC"/>
    <property type="match status" value="1"/>
</dbReference>
<evidence type="ECO:0000256" key="2">
    <source>
        <dbReference type="ARBA" id="ARBA00008034"/>
    </source>
</evidence>
<feature type="transmembrane region" description="Helical" evidence="9">
    <location>
        <begin position="12"/>
        <end position="32"/>
    </location>
</feature>
<evidence type="ECO:0000256" key="4">
    <source>
        <dbReference type="ARBA" id="ARBA00022692"/>
    </source>
</evidence>
<sequence length="293" mass="31346">MNPYQLTFMQDALLMAVLVALPCALLSCYLVLKGWSLIGDAVAHAVLPGLVLANLFGLPLIVGAFAAGSACATSVHWLKQNSRVKEDTLLGIVFSGFFALGLILQGQFPSDLHLDHILFGNLLGINHQQLLTAAITGLVVLALVLLKGRDLMLLSFDPAQASVLGLPVQKLHWLLLSVMIATIVAGLHAVGIILVVAMLIAPGVTAFMLSKQFSRMLWIACAIALVTAVGGVTLSFYLDSAPGPTIVLLLTGCFVVTFAWQQYQIHRNQQRPQPTHQTTKATRSATTHSAQSH</sequence>
<dbReference type="GO" id="GO:0043190">
    <property type="term" value="C:ATP-binding cassette (ABC) transporter complex"/>
    <property type="evidence" value="ECO:0007669"/>
    <property type="project" value="InterPro"/>
</dbReference>
<dbReference type="PANTHER" id="PTHR30477">
    <property type="entry name" value="ABC-TRANSPORTER METAL-BINDING PROTEIN"/>
    <property type="match status" value="1"/>
</dbReference>
<evidence type="ECO:0000256" key="7">
    <source>
        <dbReference type="RuleBase" id="RU003943"/>
    </source>
</evidence>
<dbReference type="RefSeq" id="WP_152798562.1">
    <property type="nucleotide sequence ID" value="NZ_CP114589.1"/>
</dbReference>
<evidence type="ECO:0000313" key="10">
    <source>
        <dbReference type="EMBL" id="WBA10114.1"/>
    </source>
</evidence>
<dbReference type="AlphaFoldDB" id="A0AA47LSR6"/>
<dbReference type="GO" id="GO:0071281">
    <property type="term" value="P:cellular response to iron ion"/>
    <property type="evidence" value="ECO:0007669"/>
    <property type="project" value="UniProtKB-ARBA"/>
</dbReference>
<dbReference type="PANTHER" id="PTHR30477:SF24">
    <property type="entry name" value="IRON TRANSPORT SYSTEM MEMBRANE PROTEIN HI_0359-RELATED"/>
    <property type="match status" value="1"/>
</dbReference>
<accession>A0AA47LSR6</accession>
<feature type="transmembrane region" description="Helical" evidence="9">
    <location>
        <begin position="89"/>
        <end position="108"/>
    </location>
</feature>
<keyword evidence="5 9" id="KW-1133">Transmembrane helix</keyword>
<dbReference type="InterPro" id="IPR037294">
    <property type="entry name" value="ABC_BtuC-like"/>
</dbReference>
<evidence type="ECO:0000256" key="1">
    <source>
        <dbReference type="ARBA" id="ARBA00004141"/>
    </source>
</evidence>
<keyword evidence="3" id="KW-0408">Iron</keyword>
<evidence type="ECO:0000256" key="6">
    <source>
        <dbReference type="ARBA" id="ARBA00023136"/>
    </source>
</evidence>
<comment type="similarity">
    <text evidence="2 7">Belongs to the ABC-3 integral membrane protein family.</text>
</comment>
<dbReference type="FunFam" id="1.10.3470.10:FF:000003">
    <property type="entry name" value="Iron ABC transporter permease SitD"/>
    <property type="match status" value="1"/>
</dbReference>
<dbReference type="Pfam" id="PF00950">
    <property type="entry name" value="ABC-3"/>
    <property type="match status" value="1"/>
</dbReference>
<comment type="subcellular location">
    <subcellularLocation>
        <location evidence="7">Cell membrane</location>
        <topology evidence="7">Multi-pass membrane protein</topology>
    </subcellularLocation>
    <subcellularLocation>
        <location evidence="1">Membrane</location>
        <topology evidence="1">Multi-pass membrane protein</topology>
    </subcellularLocation>
</comment>
<protein>
    <submittedName>
        <fullName evidence="10">Metal ABC transporter permease</fullName>
    </submittedName>
</protein>
<reference evidence="10" key="1">
    <citation type="submission" date="2022-09" db="EMBL/GenBank/DDBJ databases">
        <authorList>
            <person name="Li Z.-J."/>
        </authorList>
    </citation>
    <scope>NUCLEOTIDE SEQUENCE</scope>
    <source>
        <strain evidence="10">TGB11</strain>
        <plasmid evidence="10">unnamed</plasmid>
    </source>
</reference>
<dbReference type="GO" id="GO:0006826">
    <property type="term" value="P:iron ion transport"/>
    <property type="evidence" value="ECO:0007669"/>
    <property type="project" value="UniProtKB-KW"/>
</dbReference>
<dbReference type="EMBL" id="CP114589">
    <property type="protein sequence ID" value="WBA10114.1"/>
    <property type="molecule type" value="Genomic_DNA"/>
</dbReference>